<comment type="caution">
    <text evidence="4">The sequence shown here is derived from an EMBL/GenBank/DDBJ whole genome shotgun (WGS) entry which is preliminary data.</text>
</comment>
<feature type="signal peptide" evidence="2">
    <location>
        <begin position="1"/>
        <end position="26"/>
    </location>
</feature>
<name>A0AAV5SNK8_9BILA</name>
<dbReference type="EMBL" id="BTSX01000002">
    <property type="protein sequence ID" value="GMS82904.1"/>
    <property type="molecule type" value="Genomic_DNA"/>
</dbReference>
<dbReference type="InterPro" id="IPR016187">
    <property type="entry name" value="CTDL_fold"/>
</dbReference>
<dbReference type="CDD" id="cd00037">
    <property type="entry name" value="CLECT"/>
    <property type="match status" value="2"/>
</dbReference>
<keyword evidence="5" id="KW-1185">Reference proteome</keyword>
<organism evidence="4 5">
    <name type="scientific">Pristionchus entomophagus</name>
    <dbReference type="NCBI Taxonomy" id="358040"/>
    <lineage>
        <taxon>Eukaryota</taxon>
        <taxon>Metazoa</taxon>
        <taxon>Ecdysozoa</taxon>
        <taxon>Nematoda</taxon>
        <taxon>Chromadorea</taxon>
        <taxon>Rhabditida</taxon>
        <taxon>Rhabditina</taxon>
        <taxon>Diplogasteromorpha</taxon>
        <taxon>Diplogasteroidea</taxon>
        <taxon>Neodiplogasteridae</taxon>
        <taxon>Pristionchus</taxon>
    </lineage>
</organism>
<dbReference type="PANTHER" id="PTHR22991">
    <property type="entry name" value="PROTEIN CBG13490"/>
    <property type="match status" value="1"/>
</dbReference>
<proteinExistence type="predicted"/>
<accession>A0AAV5SNK8</accession>
<feature type="non-terminal residue" evidence="4">
    <location>
        <position position="375"/>
    </location>
</feature>
<dbReference type="SUPFAM" id="SSF49854">
    <property type="entry name" value="Spermadhesin, CUB domain"/>
    <property type="match status" value="1"/>
</dbReference>
<evidence type="ECO:0000259" key="3">
    <source>
        <dbReference type="PROSITE" id="PS50041"/>
    </source>
</evidence>
<keyword evidence="2" id="KW-0732">Signal</keyword>
<dbReference type="SUPFAM" id="SSF56436">
    <property type="entry name" value="C-type lectin-like"/>
    <property type="match status" value="2"/>
</dbReference>
<feature type="chain" id="PRO_5043484426" description="C-type lectin domain-containing protein" evidence="2">
    <location>
        <begin position="27"/>
        <end position="375"/>
    </location>
</feature>
<feature type="domain" description="C-type lectin" evidence="3">
    <location>
        <begin position="182"/>
        <end position="299"/>
    </location>
</feature>
<dbReference type="InterPro" id="IPR016186">
    <property type="entry name" value="C-type_lectin-like/link_sf"/>
</dbReference>
<dbReference type="PANTHER" id="PTHR22991:SF40">
    <property type="entry name" value="PROTEIN CBG13490"/>
    <property type="match status" value="1"/>
</dbReference>
<dbReference type="Pfam" id="PF00059">
    <property type="entry name" value="Lectin_C"/>
    <property type="match status" value="2"/>
</dbReference>
<gene>
    <name evidence="4" type="ORF">PENTCL1PPCAC_5079</name>
</gene>
<protein>
    <recommendedName>
        <fullName evidence="3">C-type lectin domain-containing protein</fullName>
    </recommendedName>
</protein>
<dbReference type="SMART" id="SM00034">
    <property type="entry name" value="CLECT"/>
    <property type="match status" value="2"/>
</dbReference>
<dbReference type="InterPro" id="IPR050976">
    <property type="entry name" value="Snaclec"/>
</dbReference>
<dbReference type="InterPro" id="IPR035914">
    <property type="entry name" value="Sperma_CUB_dom_sf"/>
</dbReference>
<evidence type="ECO:0000256" key="2">
    <source>
        <dbReference type="SAM" id="SignalP"/>
    </source>
</evidence>
<dbReference type="PROSITE" id="PS00615">
    <property type="entry name" value="C_TYPE_LECTIN_1"/>
    <property type="match status" value="1"/>
</dbReference>
<reference evidence="4" key="1">
    <citation type="submission" date="2023-10" db="EMBL/GenBank/DDBJ databases">
        <title>Genome assembly of Pristionchus species.</title>
        <authorList>
            <person name="Yoshida K."/>
            <person name="Sommer R.J."/>
        </authorList>
    </citation>
    <scope>NUCLEOTIDE SEQUENCE</scope>
    <source>
        <strain evidence="4">RS0144</strain>
    </source>
</reference>
<dbReference type="Proteomes" id="UP001432027">
    <property type="component" value="Unassembled WGS sequence"/>
</dbReference>
<dbReference type="InterPro" id="IPR018378">
    <property type="entry name" value="C-type_lectin_CS"/>
</dbReference>
<dbReference type="InterPro" id="IPR001304">
    <property type="entry name" value="C-type_lectin-like"/>
</dbReference>
<evidence type="ECO:0000313" key="5">
    <source>
        <dbReference type="Proteomes" id="UP001432027"/>
    </source>
</evidence>
<keyword evidence="1" id="KW-1015">Disulfide bond</keyword>
<dbReference type="AlphaFoldDB" id="A0AAV5SNK8"/>
<dbReference type="PROSITE" id="PS50041">
    <property type="entry name" value="C_TYPE_LECTIN_2"/>
    <property type="match status" value="1"/>
</dbReference>
<evidence type="ECO:0000256" key="1">
    <source>
        <dbReference type="ARBA" id="ARBA00023157"/>
    </source>
</evidence>
<evidence type="ECO:0000313" key="4">
    <source>
        <dbReference type="EMBL" id="GMS82904.1"/>
    </source>
</evidence>
<feature type="non-terminal residue" evidence="4">
    <location>
        <position position="1"/>
    </location>
</feature>
<sequence>LCTLTQSPSFEMLILLMLLSFLQCFAKFADCSCPPGLELVLNGQCRGLYTTMKIDIKNNLAVSKCKEIQGQPITIHTNEEQSYWTDRDKKNRVYIGIVCNSTSSKWEWADGSPIDYKPPVGKYNQKLDDNCSNTSIWFLHGDTYWREYTSGTGDNFDIYCTKQLHQPVQNGDGCDSFEDDREDGVCYKVGGAAKNWQDGQDVCRKMGANLASIHNLQENLFVRRLAVSKGAVNAVFIGGVISGKGNDFGWVDGSKWNYSNFETGFPNTGHGDCLAMDARNPSGQWINTNCLSNLPFACLRQTRDSTPKCDSGPWNEEQIIYSPGFPFTASTPCDFNLTVDSRKKVHVEVLLLEANSCCDRLTITDGKSGGKTIAE</sequence>
<dbReference type="Gene3D" id="3.10.100.10">
    <property type="entry name" value="Mannose-Binding Protein A, subunit A"/>
    <property type="match status" value="2"/>
</dbReference>